<dbReference type="EMBL" id="CM016555">
    <property type="protein sequence ID" value="TKW22356.1"/>
    <property type="molecule type" value="Genomic_DNA"/>
</dbReference>
<name>A0A4V6D8J3_SETVI</name>
<gene>
    <name evidence="2" type="ORF">SEVIR_4G223101v2</name>
</gene>
<dbReference type="Gramene" id="TKW22356">
    <property type="protein sequence ID" value="TKW22356"/>
    <property type="gene ID" value="SEVIR_4G223101v2"/>
</dbReference>
<reference evidence="2" key="1">
    <citation type="submission" date="2019-03" db="EMBL/GenBank/DDBJ databases">
        <title>WGS assembly of Setaria viridis.</title>
        <authorList>
            <person name="Huang P."/>
            <person name="Jenkins J."/>
            <person name="Grimwood J."/>
            <person name="Barry K."/>
            <person name="Healey A."/>
            <person name="Mamidi S."/>
            <person name="Sreedasyam A."/>
            <person name="Shu S."/>
            <person name="Feldman M."/>
            <person name="Wu J."/>
            <person name="Yu Y."/>
            <person name="Chen C."/>
            <person name="Johnson J."/>
            <person name="Rokhsar D."/>
            <person name="Baxter I."/>
            <person name="Schmutz J."/>
            <person name="Brutnell T."/>
            <person name="Kellogg E."/>
        </authorList>
    </citation>
    <scope>NUCLEOTIDE SEQUENCE [LARGE SCALE GENOMIC DNA]</scope>
</reference>
<protein>
    <submittedName>
        <fullName evidence="2">Uncharacterized protein</fullName>
    </submittedName>
</protein>
<keyword evidence="3" id="KW-1185">Reference proteome</keyword>
<evidence type="ECO:0000313" key="3">
    <source>
        <dbReference type="Proteomes" id="UP000298652"/>
    </source>
</evidence>
<dbReference type="Proteomes" id="UP000298652">
    <property type="component" value="Chromosome 4"/>
</dbReference>
<evidence type="ECO:0000313" key="2">
    <source>
        <dbReference type="EMBL" id="TKW22356.1"/>
    </source>
</evidence>
<sequence length="203" mass="21938">MPCSCSIIGDSSILICDVLLGYSESKSPPLLSHPAENHPSVVWLDLCPGPELIYDGDRLLPDFSHLSHPCDACSASLVHPLHQRILLSHLHYGIPGGDCQRTGLHPHDQNPTSSPHLLPLLPSPPEISGTHLHGRSHGDFHPNLVGWRSIPGFSCPTDPSLAPPRPLQTIRSPPSSSRPSGCAVPQHQIFGSPLFKECTSRLE</sequence>
<evidence type="ECO:0000256" key="1">
    <source>
        <dbReference type="SAM" id="MobiDB-lite"/>
    </source>
</evidence>
<proteinExistence type="predicted"/>
<feature type="compositionally biased region" description="Low complexity" evidence="1">
    <location>
        <begin position="171"/>
        <end position="180"/>
    </location>
</feature>
<organism evidence="2 3">
    <name type="scientific">Setaria viridis</name>
    <name type="common">Green bristlegrass</name>
    <name type="synonym">Setaria italica subsp. viridis</name>
    <dbReference type="NCBI Taxonomy" id="4556"/>
    <lineage>
        <taxon>Eukaryota</taxon>
        <taxon>Viridiplantae</taxon>
        <taxon>Streptophyta</taxon>
        <taxon>Embryophyta</taxon>
        <taxon>Tracheophyta</taxon>
        <taxon>Spermatophyta</taxon>
        <taxon>Magnoliopsida</taxon>
        <taxon>Liliopsida</taxon>
        <taxon>Poales</taxon>
        <taxon>Poaceae</taxon>
        <taxon>PACMAD clade</taxon>
        <taxon>Panicoideae</taxon>
        <taxon>Panicodae</taxon>
        <taxon>Paniceae</taxon>
        <taxon>Cenchrinae</taxon>
        <taxon>Setaria</taxon>
    </lineage>
</organism>
<feature type="region of interest" description="Disordered" evidence="1">
    <location>
        <begin position="158"/>
        <end position="185"/>
    </location>
</feature>
<accession>A0A4V6D8J3</accession>
<dbReference type="AlphaFoldDB" id="A0A4V6D8J3"/>